<dbReference type="PANTHER" id="PTHR30222">
    <property type="entry name" value="SPERMIDINE/PUTRESCINE-BINDING PERIPLASMIC PROTEIN"/>
    <property type="match status" value="1"/>
</dbReference>
<evidence type="ECO:0000256" key="1">
    <source>
        <dbReference type="ARBA" id="ARBA00004418"/>
    </source>
</evidence>
<keyword evidence="5" id="KW-1133">Transmembrane helix</keyword>
<evidence type="ECO:0000256" key="3">
    <source>
        <dbReference type="ARBA" id="ARBA00022729"/>
    </source>
</evidence>
<dbReference type="PRINTS" id="PR00909">
    <property type="entry name" value="SPERMDNBNDNG"/>
</dbReference>
<dbReference type="Proteomes" id="UP000260828">
    <property type="component" value="Unassembled WGS sequence"/>
</dbReference>
<dbReference type="PANTHER" id="PTHR30222:SF17">
    <property type="entry name" value="SPERMIDINE_PUTRESCINE-BINDING PERIPLASMIC PROTEIN"/>
    <property type="match status" value="1"/>
</dbReference>
<accession>A0A1Y4EIF2</accession>
<keyword evidence="3 6" id="KW-0732">Signal</keyword>
<evidence type="ECO:0000256" key="5">
    <source>
        <dbReference type="SAM" id="Phobius"/>
    </source>
</evidence>
<reference evidence="9" key="1">
    <citation type="submission" date="2017-04" db="EMBL/GenBank/DDBJ databases">
        <title>Function of individual gut microbiota members based on whole genome sequencing of pure cultures obtained from chicken caecum.</title>
        <authorList>
            <person name="Medvecky M."/>
            <person name="Cejkova D."/>
            <person name="Polansky O."/>
            <person name="Karasova D."/>
            <person name="Kubasova T."/>
            <person name="Cizek A."/>
            <person name="Rychlik I."/>
        </authorList>
    </citation>
    <scope>NUCLEOTIDE SEQUENCE [LARGE SCALE GENOMIC DNA]</scope>
    <source>
        <strain evidence="9">An175</strain>
    </source>
</reference>
<keyword evidence="2" id="KW-0813">Transport</keyword>
<evidence type="ECO:0000313" key="10">
    <source>
        <dbReference type="Proteomes" id="UP000260828"/>
    </source>
</evidence>
<keyword evidence="5" id="KW-0812">Transmembrane</keyword>
<dbReference type="Proteomes" id="UP000196386">
    <property type="component" value="Unassembled WGS sequence"/>
</dbReference>
<keyword evidence="4" id="KW-0574">Periplasm</keyword>
<evidence type="ECO:0000256" key="4">
    <source>
        <dbReference type="ARBA" id="ARBA00022764"/>
    </source>
</evidence>
<proteinExistence type="predicted"/>
<reference evidence="8 10" key="3">
    <citation type="submission" date="2018-08" db="EMBL/GenBank/DDBJ databases">
        <title>A genome reference for cultivated species of the human gut microbiota.</title>
        <authorList>
            <person name="Zou Y."/>
            <person name="Xue W."/>
            <person name="Luo G."/>
        </authorList>
    </citation>
    <scope>NUCLEOTIDE SEQUENCE [LARGE SCALE GENOMIC DNA]</scope>
    <source>
        <strain evidence="8 10">TF05-12AC</strain>
    </source>
</reference>
<dbReference type="InterPro" id="IPR001188">
    <property type="entry name" value="Sperm_putr-bd"/>
</dbReference>
<reference evidence="7" key="2">
    <citation type="journal article" date="2018" name="BMC Genomics">
        <title>Whole genome sequencing and function prediction of 133 gut anaerobes isolated from chicken caecum in pure cultures.</title>
        <authorList>
            <person name="Medvecky M."/>
            <person name="Cejkova D."/>
            <person name="Polansky O."/>
            <person name="Karasova D."/>
            <person name="Kubasova T."/>
            <person name="Cizek A."/>
            <person name="Rychlik I."/>
        </authorList>
    </citation>
    <scope>NUCLEOTIDE SEQUENCE</scope>
    <source>
        <strain evidence="7">An175</strain>
    </source>
</reference>
<dbReference type="Pfam" id="PF13416">
    <property type="entry name" value="SBP_bac_8"/>
    <property type="match status" value="1"/>
</dbReference>
<feature type="chain" id="PRO_5036312691" evidence="6">
    <location>
        <begin position="24"/>
        <end position="413"/>
    </location>
</feature>
<evidence type="ECO:0000256" key="6">
    <source>
        <dbReference type="SAM" id="SignalP"/>
    </source>
</evidence>
<dbReference type="InterPro" id="IPR006059">
    <property type="entry name" value="SBP"/>
</dbReference>
<comment type="subcellular location">
    <subcellularLocation>
        <location evidence="1">Periplasm</location>
    </subcellularLocation>
</comment>
<dbReference type="GeneID" id="72465355"/>
<evidence type="ECO:0000256" key="2">
    <source>
        <dbReference type="ARBA" id="ARBA00022448"/>
    </source>
</evidence>
<sequence length="413" mass="46724">MKKLSAFLLAMLLTFFMSVSVLAEVSVEDESYYTRFQGEGRSLNVHNWGEYISDGSDGSMDVIAEFEALTGIKVNYTTFSTNEEVYARLRNGGASYDILIPSDYMVARMIREGMLEKLNFDNIPNFKNISESFLNPIFDPTNEYSVPYTWGTVGVIYNKTMVDEEDTGSWDLLWNQKYMGDILMFANPRDDFGIALKRLGYPMNPENEQQLREATELLKDQKMLVQAYVMDEIFDKMIGGEAAIAPYYAGDAITMMADNEDLGYFVPEEGTNRFVDAIVIPKGSKEKECAEMFINFLLEAEVGAANAEYIGYSSPNDASLALLPEDVRNNPIAYPSDEVIAKTEFWIDLPAEMNLAVDAAWTELLSTDVQYSKWLMPGMMAAALLTSIGINVTRAWRRRREREDLNSEVPKRL</sequence>
<dbReference type="SUPFAM" id="SSF53850">
    <property type="entry name" value="Periplasmic binding protein-like II"/>
    <property type="match status" value="1"/>
</dbReference>
<evidence type="ECO:0000313" key="7">
    <source>
        <dbReference type="EMBL" id="OUP71035.1"/>
    </source>
</evidence>
<comment type="caution">
    <text evidence="7">The sequence shown here is derived from an EMBL/GenBank/DDBJ whole genome shotgun (WGS) entry which is preliminary data.</text>
</comment>
<evidence type="ECO:0000313" key="8">
    <source>
        <dbReference type="EMBL" id="RGE69882.1"/>
    </source>
</evidence>
<dbReference type="EMBL" id="NFKP01000002">
    <property type="protein sequence ID" value="OUP71035.1"/>
    <property type="molecule type" value="Genomic_DNA"/>
</dbReference>
<dbReference type="RefSeq" id="WP_006875402.1">
    <property type="nucleotide sequence ID" value="NZ_CAJFJR010000020.1"/>
</dbReference>
<evidence type="ECO:0000313" key="9">
    <source>
        <dbReference type="Proteomes" id="UP000196386"/>
    </source>
</evidence>
<keyword evidence="5" id="KW-0472">Membrane</keyword>
<feature type="signal peptide" evidence="6">
    <location>
        <begin position="1"/>
        <end position="23"/>
    </location>
</feature>
<dbReference type="EMBL" id="QVME01000001">
    <property type="protein sequence ID" value="RGE69882.1"/>
    <property type="molecule type" value="Genomic_DNA"/>
</dbReference>
<dbReference type="GO" id="GO:0042597">
    <property type="term" value="C:periplasmic space"/>
    <property type="evidence" value="ECO:0007669"/>
    <property type="project" value="UniProtKB-SubCell"/>
</dbReference>
<dbReference type="GO" id="GO:0015846">
    <property type="term" value="P:polyamine transport"/>
    <property type="evidence" value="ECO:0007669"/>
    <property type="project" value="InterPro"/>
</dbReference>
<gene>
    <name evidence="7" type="ORF">B5F11_02915</name>
    <name evidence="8" type="ORF">DXC40_02130</name>
</gene>
<dbReference type="CDD" id="cd13590">
    <property type="entry name" value="PBP2_PotD_PotF_like"/>
    <property type="match status" value="1"/>
</dbReference>
<dbReference type="AlphaFoldDB" id="A0A1Y4EIF2"/>
<protein>
    <submittedName>
        <fullName evidence="7">Spermidine/putrescine ABC transporter substrate-binding protein</fullName>
    </submittedName>
</protein>
<dbReference type="Gene3D" id="3.40.190.10">
    <property type="entry name" value="Periplasmic binding protein-like II"/>
    <property type="match status" value="2"/>
</dbReference>
<name>A0A1Y4EIF2_9FIRM</name>
<feature type="transmembrane region" description="Helical" evidence="5">
    <location>
        <begin position="374"/>
        <end position="392"/>
    </location>
</feature>
<organism evidence="7 9">
    <name type="scientific">Anaerotruncus colihominis</name>
    <dbReference type="NCBI Taxonomy" id="169435"/>
    <lineage>
        <taxon>Bacteria</taxon>
        <taxon>Bacillati</taxon>
        <taxon>Bacillota</taxon>
        <taxon>Clostridia</taxon>
        <taxon>Eubacteriales</taxon>
        <taxon>Oscillospiraceae</taxon>
        <taxon>Anaerotruncus</taxon>
    </lineage>
</organism>
<dbReference type="GO" id="GO:0019808">
    <property type="term" value="F:polyamine binding"/>
    <property type="evidence" value="ECO:0007669"/>
    <property type="project" value="InterPro"/>
</dbReference>